<accession>A0AAW2RJX5</accession>
<proteinExistence type="predicted"/>
<name>A0AAW2RJX5_9LAMI</name>
<dbReference type="EMBL" id="JACGWK010000001">
    <property type="protein sequence ID" value="KAL0380407.1"/>
    <property type="molecule type" value="Genomic_DNA"/>
</dbReference>
<dbReference type="PANTHER" id="PTHR19851:SF7">
    <property type="entry name" value="F-BOX DOMAIN-CONTAINING PROTEIN"/>
    <property type="match status" value="1"/>
</dbReference>
<dbReference type="PANTHER" id="PTHR19851">
    <property type="entry name" value="OS02G0203500 PROTEIN"/>
    <property type="match status" value="1"/>
</dbReference>
<organism evidence="1">
    <name type="scientific">Sesamum angustifolium</name>
    <dbReference type="NCBI Taxonomy" id="2727405"/>
    <lineage>
        <taxon>Eukaryota</taxon>
        <taxon>Viridiplantae</taxon>
        <taxon>Streptophyta</taxon>
        <taxon>Embryophyta</taxon>
        <taxon>Tracheophyta</taxon>
        <taxon>Spermatophyta</taxon>
        <taxon>Magnoliopsida</taxon>
        <taxon>eudicotyledons</taxon>
        <taxon>Gunneridae</taxon>
        <taxon>Pentapetalae</taxon>
        <taxon>asterids</taxon>
        <taxon>lamiids</taxon>
        <taxon>Lamiales</taxon>
        <taxon>Pedaliaceae</taxon>
        <taxon>Sesamum</taxon>
    </lineage>
</organism>
<evidence type="ECO:0008006" key="2">
    <source>
        <dbReference type="Google" id="ProtNLM"/>
    </source>
</evidence>
<protein>
    <recommendedName>
        <fullName evidence="2">NACHT-NTPase and P-loop NTPases N-terminal domain-containing protein</fullName>
    </recommendedName>
</protein>
<sequence>MDALQVISSATQIVSSMVMAIGAIDQASRDLDDAPMRIKSLEHFVYELESLTRRIKQKHVYKLHSSQLDHQIQSLNALVDRLHPNIMKARRLFREAKSRTLLRSSGTL</sequence>
<reference evidence="1" key="1">
    <citation type="submission" date="2020-06" db="EMBL/GenBank/DDBJ databases">
        <authorList>
            <person name="Li T."/>
            <person name="Hu X."/>
            <person name="Zhang T."/>
            <person name="Song X."/>
            <person name="Zhang H."/>
            <person name="Dai N."/>
            <person name="Sheng W."/>
            <person name="Hou X."/>
            <person name="Wei L."/>
        </authorList>
    </citation>
    <scope>NUCLEOTIDE SEQUENCE</scope>
    <source>
        <strain evidence="1">G01</strain>
        <tissue evidence="1">Leaf</tissue>
    </source>
</reference>
<comment type="caution">
    <text evidence="1">The sequence shown here is derived from an EMBL/GenBank/DDBJ whole genome shotgun (WGS) entry which is preliminary data.</text>
</comment>
<dbReference type="AlphaFoldDB" id="A0AAW2RJX5"/>
<evidence type="ECO:0000313" key="1">
    <source>
        <dbReference type="EMBL" id="KAL0380407.1"/>
    </source>
</evidence>
<reference evidence="1" key="2">
    <citation type="journal article" date="2024" name="Plant">
        <title>Genomic evolution and insights into agronomic trait innovations of Sesamum species.</title>
        <authorList>
            <person name="Miao H."/>
            <person name="Wang L."/>
            <person name="Qu L."/>
            <person name="Liu H."/>
            <person name="Sun Y."/>
            <person name="Le M."/>
            <person name="Wang Q."/>
            <person name="Wei S."/>
            <person name="Zheng Y."/>
            <person name="Lin W."/>
            <person name="Duan Y."/>
            <person name="Cao H."/>
            <person name="Xiong S."/>
            <person name="Wang X."/>
            <person name="Wei L."/>
            <person name="Li C."/>
            <person name="Ma Q."/>
            <person name="Ju M."/>
            <person name="Zhao R."/>
            <person name="Li G."/>
            <person name="Mu C."/>
            <person name="Tian Q."/>
            <person name="Mei H."/>
            <person name="Zhang T."/>
            <person name="Gao T."/>
            <person name="Zhang H."/>
        </authorList>
    </citation>
    <scope>NUCLEOTIDE SEQUENCE</scope>
    <source>
        <strain evidence="1">G01</strain>
    </source>
</reference>
<gene>
    <name evidence="1" type="ORF">Sangu_0105000</name>
</gene>